<sequence length="928" mass="105892">MSRGDPDTERCAEETKQWPIMDATRSKPFPSAPKPLLESLGPDLPQKEGLFAKQPRRDPKPSKSADSRGLSSIFITWLFKPSRREKFQRQQSGRSLVLISNDIFATSYCEEKPPEILVVATQWYLDYLTQKLVDSWSLISEVVSGLTAGVGPQIGDEQYISSIFKVVIKQFRHENLALADITDALYNERLLKETTGERTHANQLVFAIVGWLSFLYRPQIQIQEETFNLYTSHTFVTASHRRRARPCRLASDTIISQSFDWVDQPLAALLGSFGITPTGRSKAEVIEASRRARKCLKYNHSIIDPHLVCYSTLDTVASIKIELVDTIDLHLAFDSSTRVLSIFRFPSYCLVMYHTKALAFQDRFQRDFHTLGEDDEESQGEFFREVLLTYRLLFGQAKSSWKAAMKSELHSWALEQSDPLLEILCWSSHEDEQASQVYESIDAEDISGRYYSGIKFPRLGTRLMELQSYVRHHSPSTFQELWNDRRQPAHAWWTFWVIILIGGLTIVFSLIIGIIQTISEFHMKFSAFSISRPNLKRFVPAFDNNYKFLANRGISIMFIVAVALDLLCLTLVAMIAWPEFISKVAQSNRLAEREGNTKITWICHCGKRLEDEYSELVHGAAASLEVELQKEKEASSCKDELCEDHDIESQLDSNERIPRRRRWRGHELFSGCNFFWAKRRNTSQSCRLDSNGLPGEAPDYLPPQPAEPLFLLVCIEKLNGSVGLTQIDVSGMTSDRVLFSCLRHYRLSIRGKWLPLLKFRCLESIAFVQFELWASDEVDVQPHEDWRMLPPESRAEEYAFDTTETLPPIGPGRLMHLWNSPKHPDGTGRTCLSRFPKRRKERLYVSSGGMPAKGWGICLVEGIDWVWIWLLVFVIVLIGSFVFAIAFSVLDHDIQSAFSIASYAVSSTTLGIGACSICSQKFMNRKSG</sequence>
<evidence type="ECO:0000256" key="2">
    <source>
        <dbReference type="SAM" id="Phobius"/>
    </source>
</evidence>
<feature type="transmembrane region" description="Helical" evidence="2">
    <location>
        <begin position="493"/>
        <end position="515"/>
    </location>
</feature>
<keyword evidence="2" id="KW-0812">Transmembrane</keyword>
<feature type="region of interest" description="Disordered" evidence="1">
    <location>
        <begin position="1"/>
        <end position="67"/>
    </location>
</feature>
<dbReference type="AlphaFoldDB" id="A0A1L7XRI9"/>
<protein>
    <submittedName>
        <fullName evidence="3">Uncharacterized protein</fullName>
    </submittedName>
</protein>
<keyword evidence="4" id="KW-1185">Reference proteome</keyword>
<reference evidence="3 4" key="1">
    <citation type="submission" date="2016-03" db="EMBL/GenBank/DDBJ databases">
        <authorList>
            <person name="Ploux O."/>
        </authorList>
    </citation>
    <scope>NUCLEOTIDE SEQUENCE [LARGE SCALE GENOMIC DNA]</scope>
    <source>
        <strain evidence="3 4">UAMH 11012</strain>
    </source>
</reference>
<evidence type="ECO:0000313" key="4">
    <source>
        <dbReference type="Proteomes" id="UP000184330"/>
    </source>
</evidence>
<proteinExistence type="predicted"/>
<organism evidence="3 4">
    <name type="scientific">Phialocephala subalpina</name>
    <dbReference type="NCBI Taxonomy" id="576137"/>
    <lineage>
        <taxon>Eukaryota</taxon>
        <taxon>Fungi</taxon>
        <taxon>Dikarya</taxon>
        <taxon>Ascomycota</taxon>
        <taxon>Pezizomycotina</taxon>
        <taxon>Leotiomycetes</taxon>
        <taxon>Helotiales</taxon>
        <taxon>Mollisiaceae</taxon>
        <taxon>Phialocephala</taxon>
        <taxon>Phialocephala fortinii species complex</taxon>
    </lineage>
</organism>
<name>A0A1L7XRI9_9HELO</name>
<keyword evidence="2" id="KW-1133">Transmembrane helix</keyword>
<dbReference type="Proteomes" id="UP000184330">
    <property type="component" value="Unassembled WGS sequence"/>
</dbReference>
<evidence type="ECO:0000313" key="3">
    <source>
        <dbReference type="EMBL" id="CZR67625.1"/>
    </source>
</evidence>
<feature type="transmembrane region" description="Helical" evidence="2">
    <location>
        <begin position="866"/>
        <end position="890"/>
    </location>
</feature>
<evidence type="ECO:0000256" key="1">
    <source>
        <dbReference type="SAM" id="MobiDB-lite"/>
    </source>
</evidence>
<feature type="compositionally biased region" description="Basic and acidic residues" evidence="1">
    <location>
        <begin position="55"/>
        <end position="66"/>
    </location>
</feature>
<dbReference type="EMBL" id="FJOG01000045">
    <property type="protein sequence ID" value="CZR67625.1"/>
    <property type="molecule type" value="Genomic_DNA"/>
</dbReference>
<dbReference type="OrthoDB" id="9988102at2759"/>
<feature type="compositionally biased region" description="Basic and acidic residues" evidence="1">
    <location>
        <begin position="1"/>
        <end position="16"/>
    </location>
</feature>
<keyword evidence="2" id="KW-0472">Membrane</keyword>
<accession>A0A1L7XRI9</accession>
<gene>
    <name evidence="3" type="ORF">PAC_17524</name>
</gene>
<feature type="transmembrane region" description="Helical" evidence="2">
    <location>
        <begin position="556"/>
        <end position="577"/>
    </location>
</feature>